<dbReference type="AlphaFoldDB" id="A0A841KIE0"/>
<dbReference type="Proteomes" id="UP000560000">
    <property type="component" value="Unassembled WGS sequence"/>
</dbReference>
<proteinExistence type="predicted"/>
<accession>A0A841KIE0</accession>
<name>A0A841KIE0_9GAMM</name>
<evidence type="ECO:0000313" key="1">
    <source>
        <dbReference type="EMBL" id="MBB6184946.1"/>
    </source>
</evidence>
<sequence length="47" mass="5069">MHLDARPHRFIDISASDRGAVRMCTTTTTMTTTGTGTTGPGQVFVRD</sequence>
<dbReference type="RefSeq" id="WP_154662676.1">
    <property type="nucleotide sequence ID" value="NZ_JACHET010000001.1"/>
</dbReference>
<evidence type="ECO:0000313" key="2">
    <source>
        <dbReference type="Proteomes" id="UP000560000"/>
    </source>
</evidence>
<reference evidence="1 2" key="1">
    <citation type="submission" date="2020-08" db="EMBL/GenBank/DDBJ databases">
        <title>Genomic Encyclopedia of Type Strains, Phase IV (KMG-IV): sequencing the most valuable type-strain genomes for metagenomic binning, comparative biology and taxonomic classification.</title>
        <authorList>
            <person name="Goeker M."/>
        </authorList>
    </citation>
    <scope>NUCLEOTIDE SEQUENCE [LARGE SCALE GENOMIC DNA]</scope>
    <source>
        <strain evidence="1 2">DSM 107085</strain>
    </source>
</reference>
<gene>
    <name evidence="1" type="ORF">HNQ86_002291</name>
</gene>
<protein>
    <submittedName>
        <fullName evidence="1">Uncharacterized protein</fullName>
    </submittedName>
</protein>
<organism evidence="1 2">
    <name type="scientific">Oleiagrimonas soli</name>
    <dbReference type="NCBI Taxonomy" id="1543381"/>
    <lineage>
        <taxon>Bacteria</taxon>
        <taxon>Pseudomonadati</taxon>
        <taxon>Pseudomonadota</taxon>
        <taxon>Gammaproteobacteria</taxon>
        <taxon>Lysobacterales</taxon>
        <taxon>Rhodanobacteraceae</taxon>
        <taxon>Oleiagrimonas</taxon>
    </lineage>
</organism>
<comment type="caution">
    <text evidence="1">The sequence shown here is derived from an EMBL/GenBank/DDBJ whole genome shotgun (WGS) entry which is preliminary data.</text>
</comment>
<dbReference type="EMBL" id="JACHET010000001">
    <property type="protein sequence ID" value="MBB6184946.1"/>
    <property type="molecule type" value="Genomic_DNA"/>
</dbReference>